<dbReference type="GO" id="GO:0010181">
    <property type="term" value="F:FMN binding"/>
    <property type="evidence" value="ECO:0007669"/>
    <property type="project" value="InterPro"/>
</dbReference>
<dbReference type="AlphaFoldDB" id="A0A917X7K4"/>
<feature type="active site" description="Proton acceptor" evidence="6">
    <location>
        <position position="264"/>
    </location>
</feature>
<dbReference type="FunFam" id="3.20.20.70:FF:000056">
    <property type="entry name" value="hydroxyacid oxidase 2"/>
    <property type="match status" value="1"/>
</dbReference>
<reference evidence="9" key="1">
    <citation type="journal article" date="2014" name="Int. J. Syst. Evol. Microbiol.">
        <title>Complete genome sequence of Corynebacterium casei LMG S-19264T (=DSM 44701T), isolated from a smear-ripened cheese.</title>
        <authorList>
            <consortium name="US DOE Joint Genome Institute (JGI-PGF)"/>
            <person name="Walter F."/>
            <person name="Albersmeier A."/>
            <person name="Kalinowski J."/>
            <person name="Ruckert C."/>
        </authorList>
    </citation>
    <scope>NUCLEOTIDE SEQUENCE</scope>
    <source>
        <strain evidence="9">CGMCC 4.7110</strain>
    </source>
</reference>
<feature type="binding site" evidence="7">
    <location>
        <position position="163"/>
    </location>
    <ligand>
        <name>FMN</name>
        <dbReference type="ChEBI" id="CHEBI:58210"/>
    </ligand>
</feature>
<feature type="binding site" evidence="7">
    <location>
        <position position="135"/>
    </location>
    <ligand>
        <name>FMN</name>
        <dbReference type="ChEBI" id="CHEBI:58210"/>
    </ligand>
</feature>
<keyword evidence="2 7" id="KW-0285">Flavoprotein</keyword>
<sequence>MDRTASGEDVVLALHTYEAAAKERLPGPVWDFFAGGSGTESMLTAGRDALDRIRLRPRCLVDVSRCDPGTELLGARLAAPLGIAPMAYHRLAHPEGEVATARAAGDAGALLTVSMFASRTLEDIAAAATGPLWLQLYWLRRRDLMADLIRRAEAAGFRALVLTVDAPRVAFRPRDAANGFAVPSGIRAVNLAAEVMAASHGSRAGESAIARHSAEQFDSSVTWDDLAWLHEVSSLPLVLKGVLTGDDARLAVEHGVSGLVVSNHGGRQLDFARSAPDCLTEVVDAVAGGCRVVLDGGIRYGADIAKALCLGADAVMIGRPALWGLAHSGTEGVTGVLRLLMGEFEEVMALMGAPTVADFGRSGIATP</sequence>
<gene>
    <name evidence="9" type="ORF">GCM10011578_000770</name>
</gene>
<dbReference type="CDD" id="cd02809">
    <property type="entry name" value="alpha_hydroxyacid_oxid_FMN"/>
    <property type="match status" value="1"/>
</dbReference>
<dbReference type="PROSITE" id="PS00557">
    <property type="entry name" value="FMN_HYDROXY_ACID_DH_1"/>
    <property type="match status" value="1"/>
</dbReference>
<dbReference type="InterPro" id="IPR037396">
    <property type="entry name" value="FMN_HAD"/>
</dbReference>
<feature type="binding site" evidence="7">
    <location>
        <position position="262"/>
    </location>
    <ligand>
        <name>FMN</name>
        <dbReference type="ChEBI" id="CHEBI:58210"/>
    </ligand>
</feature>
<dbReference type="Proteomes" id="UP000653411">
    <property type="component" value="Unassembled WGS sequence"/>
</dbReference>
<feature type="binding site" evidence="7">
    <location>
        <begin position="318"/>
        <end position="319"/>
    </location>
    <ligand>
        <name>FMN</name>
        <dbReference type="ChEBI" id="CHEBI:58210"/>
    </ligand>
</feature>
<dbReference type="InterPro" id="IPR012133">
    <property type="entry name" value="Alpha-hydoxy_acid_DH_FMN"/>
</dbReference>
<feature type="binding site" evidence="7">
    <location>
        <position position="267"/>
    </location>
    <ligand>
        <name>glyoxylate</name>
        <dbReference type="ChEBI" id="CHEBI:36655"/>
    </ligand>
</feature>
<dbReference type="InterPro" id="IPR000262">
    <property type="entry name" value="FMN-dep_DH"/>
</dbReference>
<dbReference type="GO" id="GO:0016491">
    <property type="term" value="F:oxidoreductase activity"/>
    <property type="evidence" value="ECO:0007669"/>
    <property type="project" value="UniProtKB-KW"/>
</dbReference>
<accession>A0A917X7K4</accession>
<feature type="binding site" evidence="7">
    <location>
        <begin position="85"/>
        <end position="87"/>
    </location>
    <ligand>
        <name>FMN</name>
        <dbReference type="ChEBI" id="CHEBI:58210"/>
    </ligand>
</feature>
<protein>
    <submittedName>
        <fullName evidence="9">Alpha-hydroxy-acid oxidizing enzyme</fullName>
    </submittedName>
</protein>
<evidence type="ECO:0000256" key="5">
    <source>
        <dbReference type="ARBA" id="ARBA00024042"/>
    </source>
</evidence>
<evidence type="ECO:0000256" key="4">
    <source>
        <dbReference type="ARBA" id="ARBA00023002"/>
    </source>
</evidence>
<dbReference type="Pfam" id="PF01070">
    <property type="entry name" value="FMN_dh"/>
    <property type="match status" value="1"/>
</dbReference>
<evidence type="ECO:0000256" key="1">
    <source>
        <dbReference type="ARBA" id="ARBA00001917"/>
    </source>
</evidence>
<keyword evidence="3 7" id="KW-0288">FMN</keyword>
<feature type="domain" description="FMN hydroxy acid dehydrogenase" evidence="8">
    <location>
        <begin position="6"/>
        <end position="367"/>
    </location>
</feature>
<dbReference type="RefSeq" id="WP_189260477.1">
    <property type="nucleotide sequence ID" value="NZ_BMML01000001.1"/>
</dbReference>
<dbReference type="SUPFAM" id="SSF51395">
    <property type="entry name" value="FMN-linked oxidoreductases"/>
    <property type="match status" value="1"/>
</dbReference>
<feature type="binding site" evidence="7">
    <location>
        <position position="264"/>
    </location>
    <ligand>
        <name>glyoxylate</name>
        <dbReference type="ChEBI" id="CHEBI:36655"/>
    </ligand>
</feature>
<evidence type="ECO:0000259" key="8">
    <source>
        <dbReference type="PROSITE" id="PS51349"/>
    </source>
</evidence>
<feature type="binding site" evidence="7">
    <location>
        <begin position="295"/>
        <end position="299"/>
    </location>
    <ligand>
        <name>FMN</name>
        <dbReference type="ChEBI" id="CHEBI:58210"/>
    </ligand>
</feature>
<comment type="cofactor">
    <cofactor evidence="1">
        <name>FMN</name>
        <dbReference type="ChEBI" id="CHEBI:58210"/>
    </cofactor>
</comment>
<dbReference type="PIRSF" id="PIRSF000138">
    <property type="entry name" value="Al-hdrx_acd_dh"/>
    <property type="match status" value="1"/>
</dbReference>
<feature type="binding site" evidence="7">
    <location>
        <position position="240"/>
    </location>
    <ligand>
        <name>FMN</name>
        <dbReference type="ChEBI" id="CHEBI:58210"/>
    </ligand>
</feature>
<evidence type="ECO:0000313" key="9">
    <source>
        <dbReference type="EMBL" id="GGM85758.1"/>
    </source>
</evidence>
<feature type="binding site" evidence="7">
    <location>
        <position position="137"/>
    </location>
    <ligand>
        <name>glyoxylate</name>
        <dbReference type="ChEBI" id="CHEBI:36655"/>
    </ligand>
</feature>
<organism evidence="9 10">
    <name type="scientific">Streptomyces fuscichromogenes</name>
    <dbReference type="NCBI Taxonomy" id="1324013"/>
    <lineage>
        <taxon>Bacteria</taxon>
        <taxon>Bacillati</taxon>
        <taxon>Actinomycetota</taxon>
        <taxon>Actinomycetes</taxon>
        <taxon>Kitasatosporales</taxon>
        <taxon>Streptomycetaceae</taxon>
        <taxon>Streptomyces</taxon>
    </lineage>
</organism>
<keyword evidence="4" id="KW-0560">Oxidoreductase</keyword>
<dbReference type="PROSITE" id="PS51349">
    <property type="entry name" value="FMN_HYDROXY_ACID_DH_2"/>
    <property type="match status" value="1"/>
</dbReference>
<dbReference type="InterPro" id="IPR008259">
    <property type="entry name" value="FMN_hydac_DH_AS"/>
</dbReference>
<evidence type="ECO:0000256" key="2">
    <source>
        <dbReference type="ARBA" id="ARBA00022630"/>
    </source>
</evidence>
<dbReference type="GO" id="GO:0005737">
    <property type="term" value="C:cytoplasm"/>
    <property type="evidence" value="ECO:0007669"/>
    <property type="project" value="UniProtKB-ARBA"/>
</dbReference>
<dbReference type="EMBL" id="BMML01000001">
    <property type="protein sequence ID" value="GGM85758.1"/>
    <property type="molecule type" value="Genomic_DNA"/>
</dbReference>
<evidence type="ECO:0000256" key="6">
    <source>
        <dbReference type="PIRSR" id="PIRSR000138-1"/>
    </source>
</evidence>
<dbReference type="InterPro" id="IPR013785">
    <property type="entry name" value="Aldolase_TIM"/>
</dbReference>
<reference evidence="9" key="2">
    <citation type="submission" date="2020-09" db="EMBL/GenBank/DDBJ databases">
        <authorList>
            <person name="Sun Q."/>
            <person name="Zhou Y."/>
        </authorList>
    </citation>
    <scope>NUCLEOTIDE SEQUENCE</scope>
    <source>
        <strain evidence="9">CGMCC 4.7110</strain>
    </source>
</reference>
<dbReference type="Gene3D" id="3.20.20.70">
    <property type="entry name" value="Aldolase class I"/>
    <property type="match status" value="1"/>
</dbReference>
<evidence type="ECO:0000256" key="3">
    <source>
        <dbReference type="ARBA" id="ARBA00022643"/>
    </source>
</evidence>
<evidence type="ECO:0000313" key="10">
    <source>
        <dbReference type="Proteomes" id="UP000653411"/>
    </source>
</evidence>
<dbReference type="PANTHER" id="PTHR10578">
    <property type="entry name" value="S -2-HYDROXY-ACID OXIDASE-RELATED"/>
    <property type="match status" value="1"/>
</dbReference>
<proteinExistence type="inferred from homology"/>
<keyword evidence="10" id="KW-1185">Reference proteome</keyword>
<comment type="caution">
    <text evidence="9">The sequence shown here is derived from an EMBL/GenBank/DDBJ whole genome shotgun (WGS) entry which is preliminary data.</text>
</comment>
<dbReference type="PANTHER" id="PTHR10578:SF107">
    <property type="entry name" value="2-HYDROXYACID OXIDASE 1"/>
    <property type="match status" value="1"/>
</dbReference>
<feature type="binding site" evidence="7">
    <location>
        <position position="172"/>
    </location>
    <ligand>
        <name>glyoxylate</name>
        <dbReference type="ChEBI" id="CHEBI:36655"/>
    </ligand>
</feature>
<name>A0A917X7K4_9ACTN</name>
<comment type="similarity">
    <text evidence="5">Belongs to the FMN-dependent alpha-hydroxy acid dehydrogenase family.</text>
</comment>
<evidence type="ECO:0000256" key="7">
    <source>
        <dbReference type="PIRSR" id="PIRSR000138-2"/>
    </source>
</evidence>
<feature type="binding site" evidence="7">
    <location>
        <position position="114"/>
    </location>
    <ligand>
        <name>FMN</name>
        <dbReference type="ChEBI" id="CHEBI:58210"/>
    </ligand>
</feature>